<dbReference type="AlphaFoldDB" id="A0A165GLP4"/>
<dbReference type="RefSeq" id="XP_040768263.1">
    <property type="nucleotide sequence ID" value="XM_040902423.1"/>
</dbReference>
<sequence length="106" mass="11694">MRCHARFVSHLGSSPNMRFVESSPTVPYASASHVHSSHCFCLCCSVCLCSNPSAPPLRAILRPHLLLFHHILIVCAFPWALAGTFVHPSDVFLLTLLCIFVVCHLP</sequence>
<gene>
    <name evidence="2" type="ORF">LAESUDRAFT_428485</name>
</gene>
<accession>A0A165GLP4</accession>
<evidence type="ECO:0000256" key="1">
    <source>
        <dbReference type="SAM" id="Phobius"/>
    </source>
</evidence>
<dbReference type="GeneID" id="63819454"/>
<organism evidence="2 3">
    <name type="scientific">Laetiporus sulphureus 93-53</name>
    <dbReference type="NCBI Taxonomy" id="1314785"/>
    <lineage>
        <taxon>Eukaryota</taxon>
        <taxon>Fungi</taxon>
        <taxon>Dikarya</taxon>
        <taxon>Basidiomycota</taxon>
        <taxon>Agaricomycotina</taxon>
        <taxon>Agaricomycetes</taxon>
        <taxon>Polyporales</taxon>
        <taxon>Laetiporus</taxon>
    </lineage>
</organism>
<proteinExistence type="predicted"/>
<keyword evidence="1" id="KW-1133">Transmembrane helix</keyword>
<protein>
    <submittedName>
        <fullName evidence="2">Uncharacterized protein</fullName>
    </submittedName>
</protein>
<evidence type="ECO:0000313" key="3">
    <source>
        <dbReference type="Proteomes" id="UP000076871"/>
    </source>
</evidence>
<dbReference type="InParanoid" id="A0A165GLP4"/>
<dbReference type="EMBL" id="KV427609">
    <property type="protein sequence ID" value="KZT10523.1"/>
    <property type="molecule type" value="Genomic_DNA"/>
</dbReference>
<feature type="transmembrane region" description="Helical" evidence="1">
    <location>
        <begin position="65"/>
        <end position="82"/>
    </location>
</feature>
<reference evidence="2 3" key="1">
    <citation type="journal article" date="2016" name="Mol. Biol. Evol.">
        <title>Comparative Genomics of Early-Diverging Mushroom-Forming Fungi Provides Insights into the Origins of Lignocellulose Decay Capabilities.</title>
        <authorList>
            <person name="Nagy L.G."/>
            <person name="Riley R."/>
            <person name="Tritt A."/>
            <person name="Adam C."/>
            <person name="Daum C."/>
            <person name="Floudas D."/>
            <person name="Sun H."/>
            <person name="Yadav J.S."/>
            <person name="Pangilinan J."/>
            <person name="Larsson K.H."/>
            <person name="Matsuura K."/>
            <person name="Barry K."/>
            <person name="Labutti K."/>
            <person name="Kuo R."/>
            <person name="Ohm R.A."/>
            <person name="Bhattacharya S.S."/>
            <person name="Shirouzu T."/>
            <person name="Yoshinaga Y."/>
            <person name="Martin F.M."/>
            <person name="Grigoriev I.V."/>
            <person name="Hibbett D.S."/>
        </authorList>
    </citation>
    <scope>NUCLEOTIDE SEQUENCE [LARGE SCALE GENOMIC DNA]</scope>
    <source>
        <strain evidence="2 3">93-53</strain>
    </source>
</reference>
<keyword evidence="1" id="KW-0812">Transmembrane</keyword>
<keyword evidence="1" id="KW-0472">Membrane</keyword>
<evidence type="ECO:0000313" key="2">
    <source>
        <dbReference type="EMBL" id="KZT10523.1"/>
    </source>
</evidence>
<keyword evidence="3" id="KW-1185">Reference proteome</keyword>
<dbReference type="Proteomes" id="UP000076871">
    <property type="component" value="Unassembled WGS sequence"/>
</dbReference>
<name>A0A165GLP4_9APHY</name>